<name>M5U9Z6_9BACT</name>
<gene>
    <name evidence="1" type="ORF">RSSM_00312</name>
</gene>
<dbReference type="OrthoDB" id="5943at2"/>
<accession>M5U9Z6</accession>
<reference evidence="1 2" key="1">
    <citation type="journal article" date="2013" name="Mar. Genomics">
        <title>Expression of sulfatases in Rhodopirellula baltica and the diversity of sulfatases in the genus Rhodopirellula.</title>
        <authorList>
            <person name="Wegner C.E."/>
            <person name="Richter-Heitmann T."/>
            <person name="Klindworth A."/>
            <person name="Klockow C."/>
            <person name="Richter M."/>
            <person name="Achstetter T."/>
            <person name="Glockner F.O."/>
            <person name="Harder J."/>
        </authorList>
    </citation>
    <scope>NUCLEOTIDE SEQUENCE [LARGE SCALE GENOMIC DNA]</scope>
    <source>
        <strain evidence="1 2">SM41</strain>
    </source>
</reference>
<comment type="caution">
    <text evidence="1">The sequence shown here is derived from an EMBL/GenBank/DDBJ whole genome shotgun (WGS) entry which is preliminary data.</text>
</comment>
<dbReference type="EMBL" id="ANOH01000030">
    <property type="protein sequence ID" value="EMI58242.1"/>
    <property type="molecule type" value="Genomic_DNA"/>
</dbReference>
<dbReference type="InterPro" id="IPR019613">
    <property type="entry name" value="DUF4198"/>
</dbReference>
<evidence type="ECO:0000313" key="2">
    <source>
        <dbReference type="Proteomes" id="UP000011885"/>
    </source>
</evidence>
<dbReference type="Proteomes" id="UP000011885">
    <property type="component" value="Unassembled WGS sequence"/>
</dbReference>
<dbReference type="AlphaFoldDB" id="M5U9Z6"/>
<keyword evidence="2" id="KW-1185">Reference proteome</keyword>
<dbReference type="RefSeq" id="WP_008673690.1">
    <property type="nucleotide sequence ID" value="NZ_ANOH01000030.1"/>
</dbReference>
<dbReference type="Pfam" id="PF10670">
    <property type="entry name" value="DUF4198"/>
    <property type="match status" value="1"/>
</dbReference>
<proteinExistence type="predicted"/>
<dbReference type="PATRIC" id="fig|1263870.3.peg.340"/>
<evidence type="ECO:0000313" key="1">
    <source>
        <dbReference type="EMBL" id="EMI58242.1"/>
    </source>
</evidence>
<protein>
    <submittedName>
        <fullName evidence="1">Putative secreted protein</fullName>
    </submittedName>
</protein>
<organism evidence="1 2">
    <name type="scientific">Rhodopirellula sallentina SM41</name>
    <dbReference type="NCBI Taxonomy" id="1263870"/>
    <lineage>
        <taxon>Bacteria</taxon>
        <taxon>Pseudomonadati</taxon>
        <taxon>Planctomycetota</taxon>
        <taxon>Planctomycetia</taxon>
        <taxon>Pirellulales</taxon>
        <taxon>Pirellulaceae</taxon>
        <taxon>Rhodopirellula</taxon>
    </lineage>
</organism>
<sequence length="268" mass="29373">MHRFLIATLLACVVAPVSGFAHKIWLLPSQTAFSGNDPWLTVDAAVSNDLFYFNHFPLTLRGLKIVAPNGSIVEAENQHELKYRSVFDLPLTQRGTYRVAVVMDGAFASFMADGERRRWRGSADELATGIPENAENVQITESITRVETFVTNGGPTNEALTASGRGIELIPITHPNDLYAGETAKFQMLVNGEPASDLKVTVIQGGTRYRNTQEETELTTDAEGKLAISFSEPGMYWLSTSTSDEDTSIPQATSRRLGYTATLEVLPQ</sequence>